<dbReference type="Proteomes" id="UP000740329">
    <property type="component" value="Unassembled WGS sequence"/>
</dbReference>
<evidence type="ECO:0000256" key="1">
    <source>
        <dbReference type="SAM" id="Phobius"/>
    </source>
</evidence>
<organism evidence="2 3">
    <name type="scientific">Methanococcus voltae</name>
    <dbReference type="NCBI Taxonomy" id="2188"/>
    <lineage>
        <taxon>Archaea</taxon>
        <taxon>Methanobacteriati</taxon>
        <taxon>Methanobacteriota</taxon>
        <taxon>Methanomada group</taxon>
        <taxon>Methanococci</taxon>
        <taxon>Methanococcales</taxon>
        <taxon>Methanococcaceae</taxon>
        <taxon>Methanococcus</taxon>
    </lineage>
</organism>
<sequence>MLPLIAINILISLFMGYNSNVMSFKKIPLVILINGIIYYIAYVALNNFNNLYINLQGVDIGLIIEIILISYMGYYLGAYTKLFIKKDRYSR</sequence>
<keyword evidence="1" id="KW-1133">Transmembrane helix</keyword>
<accession>A0A8J7S383</accession>
<keyword evidence="1" id="KW-0472">Membrane</keyword>
<evidence type="ECO:0000313" key="2">
    <source>
        <dbReference type="EMBL" id="MBP2200613.1"/>
    </source>
</evidence>
<dbReference type="EMBL" id="JAGGMV010000001">
    <property type="protein sequence ID" value="MBP2200613.1"/>
    <property type="molecule type" value="Genomic_DNA"/>
</dbReference>
<dbReference type="AlphaFoldDB" id="A0A8J7S383"/>
<protein>
    <submittedName>
        <fullName evidence="2">Uncharacterized protein</fullName>
    </submittedName>
</protein>
<gene>
    <name evidence="2" type="ORF">J3E07_000011</name>
</gene>
<keyword evidence="1" id="KW-0812">Transmembrane</keyword>
<proteinExistence type="predicted"/>
<feature type="transmembrane region" description="Helical" evidence="1">
    <location>
        <begin position="29"/>
        <end position="48"/>
    </location>
</feature>
<name>A0A8J7S383_METVO</name>
<evidence type="ECO:0000313" key="3">
    <source>
        <dbReference type="Proteomes" id="UP000740329"/>
    </source>
</evidence>
<dbReference type="RefSeq" id="WP_209590007.1">
    <property type="nucleotide sequence ID" value="NZ_JAGGMU010000001.1"/>
</dbReference>
<feature type="transmembrane region" description="Helical" evidence="1">
    <location>
        <begin position="60"/>
        <end position="84"/>
    </location>
</feature>
<reference evidence="2" key="1">
    <citation type="submission" date="2021-03" db="EMBL/GenBank/DDBJ databases">
        <title>Genomic Encyclopedia of Type Strains, Phase IV (KMG-V): Genome sequencing to study the core and pangenomes of soil and plant-associated prokaryotes.</title>
        <authorList>
            <person name="Whitman W."/>
        </authorList>
    </citation>
    <scope>NUCLEOTIDE SEQUENCE</scope>
    <source>
        <strain evidence="2">C4</strain>
    </source>
</reference>
<comment type="caution">
    <text evidence="2">The sequence shown here is derived from an EMBL/GenBank/DDBJ whole genome shotgun (WGS) entry which is preliminary data.</text>
</comment>
<feature type="transmembrane region" description="Helical" evidence="1">
    <location>
        <begin position="6"/>
        <end position="22"/>
    </location>
</feature>